<keyword evidence="4 6" id="KW-0472">Membrane</keyword>
<comment type="caution">
    <text evidence="8">The sequence shown here is derived from an EMBL/GenBank/DDBJ whole genome shotgun (WGS) entry which is preliminary data.</text>
</comment>
<evidence type="ECO:0000256" key="4">
    <source>
        <dbReference type="ARBA" id="ARBA00023136"/>
    </source>
</evidence>
<feature type="domain" description="Lipopolysaccharide assembly protein A" evidence="7">
    <location>
        <begin position="24"/>
        <end position="80"/>
    </location>
</feature>
<name>A0A4Q9DYC8_9BACL</name>
<evidence type="ECO:0000313" key="9">
    <source>
        <dbReference type="Proteomes" id="UP000293142"/>
    </source>
</evidence>
<feature type="compositionally biased region" description="Polar residues" evidence="5">
    <location>
        <begin position="97"/>
        <end position="110"/>
    </location>
</feature>
<keyword evidence="2 6" id="KW-0812">Transmembrane</keyword>
<dbReference type="PANTHER" id="PTHR41335">
    <property type="entry name" value="MEMBRANE PROTEIN-RELATED"/>
    <property type="match status" value="1"/>
</dbReference>
<evidence type="ECO:0000313" key="8">
    <source>
        <dbReference type="EMBL" id="TBL81406.1"/>
    </source>
</evidence>
<evidence type="ECO:0000259" key="7">
    <source>
        <dbReference type="Pfam" id="PF06305"/>
    </source>
</evidence>
<protein>
    <submittedName>
        <fullName evidence="8">DUF1049 domain-containing protein</fullName>
    </submittedName>
</protein>
<feature type="region of interest" description="Disordered" evidence="5">
    <location>
        <begin position="88"/>
        <end position="110"/>
    </location>
</feature>
<dbReference type="EMBL" id="SIRE01000003">
    <property type="protein sequence ID" value="TBL81406.1"/>
    <property type="molecule type" value="Genomic_DNA"/>
</dbReference>
<dbReference type="PANTHER" id="PTHR41335:SF1">
    <property type="entry name" value="MEMBRANE PROTEIN"/>
    <property type="match status" value="1"/>
</dbReference>
<gene>
    <name evidence="8" type="ORF">EYB31_04075</name>
</gene>
<evidence type="ECO:0000256" key="5">
    <source>
        <dbReference type="SAM" id="MobiDB-lite"/>
    </source>
</evidence>
<evidence type="ECO:0000256" key="3">
    <source>
        <dbReference type="ARBA" id="ARBA00022989"/>
    </source>
</evidence>
<evidence type="ECO:0000256" key="1">
    <source>
        <dbReference type="ARBA" id="ARBA00022475"/>
    </source>
</evidence>
<accession>A0A4Q9DYC8</accession>
<dbReference type="Pfam" id="PF06305">
    <property type="entry name" value="LapA_dom"/>
    <property type="match status" value="1"/>
</dbReference>
<dbReference type="OrthoDB" id="2990728at2"/>
<dbReference type="GO" id="GO:0005886">
    <property type="term" value="C:plasma membrane"/>
    <property type="evidence" value="ECO:0007669"/>
    <property type="project" value="InterPro"/>
</dbReference>
<organism evidence="8 9">
    <name type="scientific">Paenibacillus thalictri</name>
    <dbReference type="NCBI Taxonomy" id="2527873"/>
    <lineage>
        <taxon>Bacteria</taxon>
        <taxon>Bacillati</taxon>
        <taxon>Bacillota</taxon>
        <taxon>Bacilli</taxon>
        <taxon>Bacillales</taxon>
        <taxon>Paenibacillaceae</taxon>
        <taxon>Paenibacillus</taxon>
    </lineage>
</organism>
<feature type="transmembrane region" description="Helical" evidence="6">
    <location>
        <begin position="41"/>
        <end position="62"/>
    </location>
</feature>
<dbReference type="Proteomes" id="UP000293142">
    <property type="component" value="Unassembled WGS sequence"/>
</dbReference>
<reference evidence="8 9" key="1">
    <citation type="submission" date="2019-02" db="EMBL/GenBank/DDBJ databases">
        <title>Paenibacillus sp. nov., isolated from surface-sterilized tissue of Thalictrum simplex L.</title>
        <authorList>
            <person name="Tuo L."/>
        </authorList>
    </citation>
    <scope>NUCLEOTIDE SEQUENCE [LARGE SCALE GENOMIC DNA]</scope>
    <source>
        <strain evidence="8 9">N2SHLJ1</strain>
    </source>
</reference>
<keyword evidence="1" id="KW-1003">Cell membrane</keyword>
<evidence type="ECO:0000256" key="2">
    <source>
        <dbReference type="ARBA" id="ARBA00022692"/>
    </source>
</evidence>
<dbReference type="InterPro" id="IPR010445">
    <property type="entry name" value="LapA_dom"/>
</dbReference>
<keyword evidence="9" id="KW-1185">Reference proteome</keyword>
<keyword evidence="3 6" id="KW-1133">Transmembrane helix</keyword>
<evidence type="ECO:0000256" key="6">
    <source>
        <dbReference type="SAM" id="Phobius"/>
    </source>
</evidence>
<sequence length="110" mass="12265">MKTQWILICCMLFALLTAVFAVINVDKVKVNFLFAQPDMPLILVILGSTLLGGLIVGAFGMLRGYKMQRTIRQQDRLLQAWKQATGLEEPPIPAEPSQEQPHEQTTAPQS</sequence>
<proteinExistence type="predicted"/>
<dbReference type="AlphaFoldDB" id="A0A4Q9DYC8"/>